<comment type="caution">
    <text evidence="3">The sequence shown here is derived from an EMBL/GenBank/DDBJ whole genome shotgun (WGS) entry which is preliminary data.</text>
</comment>
<name>A0ABR8S5W4_9BURK</name>
<feature type="region of interest" description="Disordered" evidence="1">
    <location>
        <begin position="85"/>
        <end position="106"/>
    </location>
</feature>
<sequence length="155" mass="15620">MRTAPLVTPWLLALSVAPAWAMAQNPPPSNAPVAESAAQQRALAHTPLPASAAIVASPQDWRAAHAAVAQFPRGHADVVRWEAAQKTASNPAAAPAATATATSQVTQGAQAAQPAAACPMMANMPTGSHGETATNTPAGTRANAPSSAHHHEGQP</sequence>
<keyword evidence="2" id="KW-0732">Signal</keyword>
<keyword evidence="4" id="KW-1185">Reference proteome</keyword>
<feature type="signal peptide" evidence="2">
    <location>
        <begin position="1"/>
        <end position="21"/>
    </location>
</feature>
<reference evidence="3 4" key="1">
    <citation type="submission" date="2020-08" db="EMBL/GenBank/DDBJ databases">
        <title>A Genomic Blueprint of the Chicken Gut Microbiome.</title>
        <authorList>
            <person name="Gilroy R."/>
            <person name="Ravi A."/>
            <person name="Getino M."/>
            <person name="Pursley I."/>
            <person name="Horton D.L."/>
            <person name="Alikhan N.-F."/>
            <person name="Baker D."/>
            <person name="Gharbi K."/>
            <person name="Hall N."/>
            <person name="Watson M."/>
            <person name="Adriaenssens E.M."/>
            <person name="Foster-Nyarko E."/>
            <person name="Jarju S."/>
            <person name="Secka A."/>
            <person name="Antonio M."/>
            <person name="Oren A."/>
            <person name="Chaudhuri R."/>
            <person name="La Ragione R.M."/>
            <person name="Hildebrand F."/>
            <person name="Pallen M.J."/>
        </authorList>
    </citation>
    <scope>NUCLEOTIDE SEQUENCE [LARGE SCALE GENOMIC DNA]</scope>
    <source>
        <strain evidence="3 4">Sa2CVA6</strain>
    </source>
</reference>
<evidence type="ECO:0000256" key="2">
    <source>
        <dbReference type="SAM" id="SignalP"/>
    </source>
</evidence>
<proteinExistence type="predicted"/>
<dbReference type="RefSeq" id="WP_191721311.1">
    <property type="nucleotide sequence ID" value="NZ_JACSQK010000001.1"/>
</dbReference>
<feature type="chain" id="PRO_5046895968" evidence="2">
    <location>
        <begin position="22"/>
        <end position="155"/>
    </location>
</feature>
<evidence type="ECO:0000313" key="4">
    <source>
        <dbReference type="Proteomes" id="UP000634919"/>
    </source>
</evidence>
<gene>
    <name evidence="3" type="ORF">H9646_00105</name>
</gene>
<evidence type="ECO:0000313" key="3">
    <source>
        <dbReference type="EMBL" id="MBD7958877.1"/>
    </source>
</evidence>
<accession>A0ABR8S5W4</accession>
<dbReference type="EMBL" id="JACSQK010000001">
    <property type="protein sequence ID" value="MBD7958877.1"/>
    <property type="molecule type" value="Genomic_DNA"/>
</dbReference>
<dbReference type="Proteomes" id="UP000634919">
    <property type="component" value="Unassembled WGS sequence"/>
</dbReference>
<organism evidence="3 4">
    <name type="scientific">Comamonas avium</name>
    <dbReference type="NCBI Taxonomy" id="2762231"/>
    <lineage>
        <taxon>Bacteria</taxon>
        <taxon>Pseudomonadati</taxon>
        <taxon>Pseudomonadota</taxon>
        <taxon>Betaproteobacteria</taxon>
        <taxon>Burkholderiales</taxon>
        <taxon>Comamonadaceae</taxon>
        <taxon>Comamonas</taxon>
    </lineage>
</organism>
<feature type="region of interest" description="Disordered" evidence="1">
    <location>
        <begin position="120"/>
        <end position="155"/>
    </location>
</feature>
<protein>
    <submittedName>
        <fullName evidence="3">Uncharacterized protein</fullName>
    </submittedName>
</protein>
<feature type="compositionally biased region" description="Polar residues" evidence="1">
    <location>
        <begin position="129"/>
        <end position="146"/>
    </location>
</feature>
<evidence type="ECO:0000256" key="1">
    <source>
        <dbReference type="SAM" id="MobiDB-lite"/>
    </source>
</evidence>